<protein>
    <recommendedName>
        <fullName evidence="3">HEPN domain-containing protein</fullName>
    </recommendedName>
</protein>
<comment type="caution">
    <text evidence="1">The sequence shown here is derived from an EMBL/GenBank/DDBJ whole genome shotgun (WGS) entry which is preliminary data.</text>
</comment>
<organism evidence="1 2">
    <name type="scientific">candidate division WWE3 bacterium CG06_land_8_20_14_3_00_42_16</name>
    <dbReference type="NCBI Taxonomy" id="1975083"/>
    <lineage>
        <taxon>Bacteria</taxon>
        <taxon>Katanobacteria</taxon>
    </lineage>
</organism>
<dbReference type="EMBL" id="PEWD01000054">
    <property type="protein sequence ID" value="PIU68803.1"/>
    <property type="molecule type" value="Genomic_DNA"/>
</dbReference>
<evidence type="ECO:0000313" key="1">
    <source>
        <dbReference type="EMBL" id="PIU68803.1"/>
    </source>
</evidence>
<evidence type="ECO:0008006" key="3">
    <source>
        <dbReference type="Google" id="ProtNLM"/>
    </source>
</evidence>
<evidence type="ECO:0000313" key="2">
    <source>
        <dbReference type="Proteomes" id="UP000229916"/>
    </source>
</evidence>
<dbReference type="AlphaFoldDB" id="A0A2M7AN42"/>
<proteinExistence type="predicted"/>
<dbReference type="Proteomes" id="UP000229916">
    <property type="component" value="Unassembled WGS sequence"/>
</dbReference>
<reference evidence="2" key="1">
    <citation type="submission" date="2017-09" db="EMBL/GenBank/DDBJ databases">
        <title>Depth-based differentiation of microbial function through sediment-hosted aquifers and enrichment of novel symbionts in the deep terrestrial subsurface.</title>
        <authorList>
            <person name="Probst A.J."/>
            <person name="Ladd B."/>
            <person name="Jarett J.K."/>
            <person name="Geller-Mcgrath D.E."/>
            <person name="Sieber C.M.K."/>
            <person name="Emerson J.B."/>
            <person name="Anantharaman K."/>
            <person name="Thomas B.C."/>
            <person name="Malmstrom R."/>
            <person name="Stieglmeier M."/>
            <person name="Klingl A."/>
            <person name="Woyke T."/>
            <person name="Ryan C.M."/>
            <person name="Banfield J.F."/>
        </authorList>
    </citation>
    <scope>NUCLEOTIDE SEQUENCE [LARGE SCALE GENOMIC DNA]</scope>
</reference>
<gene>
    <name evidence="1" type="ORF">COS81_02635</name>
</gene>
<accession>A0A2M7AN42</accession>
<name>A0A2M7AN42_UNCKA</name>
<sequence length="143" mass="16225">MTKLIEEEKVTAKGTLRRSKKFYNAFLALNSDDKIGKFFPVEHYLLAHSIELALKSILIDKGFPVKNLLSLGHDLEAIVKEVEKTGVCLTIEDLSVLKLTNKMYKSKEFEYFVKGSNFVPKLKDLLALSTKIFNSPEITKIES</sequence>